<evidence type="ECO:0000256" key="7">
    <source>
        <dbReference type="SAM" id="MobiDB-lite"/>
    </source>
</evidence>
<feature type="region of interest" description="Disordered" evidence="7">
    <location>
        <begin position="104"/>
        <end position="185"/>
    </location>
</feature>
<dbReference type="Pfam" id="PF13613">
    <property type="entry name" value="HTH_Tnp_4"/>
    <property type="match status" value="1"/>
</dbReference>
<proteinExistence type="predicted"/>
<dbReference type="AlphaFoldDB" id="A0AAE1GZ17"/>
<keyword evidence="3 6" id="KW-0863">Zinc-finger</keyword>
<accession>A0AAE1GZ17</accession>
<dbReference type="Pfam" id="PF05485">
    <property type="entry name" value="THAP"/>
    <property type="match status" value="1"/>
</dbReference>
<feature type="compositionally biased region" description="Basic and acidic residues" evidence="7">
    <location>
        <begin position="125"/>
        <end position="143"/>
    </location>
</feature>
<dbReference type="PROSITE" id="PS50950">
    <property type="entry name" value="ZF_THAP"/>
    <property type="match status" value="1"/>
</dbReference>
<comment type="caution">
    <text evidence="9">The sequence shown here is derived from an EMBL/GenBank/DDBJ whole genome shotgun (WGS) entry which is preliminary data.</text>
</comment>
<organism evidence="9 10">
    <name type="scientific">Frankliniella fusca</name>
    <dbReference type="NCBI Taxonomy" id="407009"/>
    <lineage>
        <taxon>Eukaryota</taxon>
        <taxon>Metazoa</taxon>
        <taxon>Ecdysozoa</taxon>
        <taxon>Arthropoda</taxon>
        <taxon>Hexapoda</taxon>
        <taxon>Insecta</taxon>
        <taxon>Pterygota</taxon>
        <taxon>Neoptera</taxon>
        <taxon>Paraneoptera</taxon>
        <taxon>Thysanoptera</taxon>
        <taxon>Terebrantia</taxon>
        <taxon>Thripoidea</taxon>
        <taxon>Thripidae</taxon>
        <taxon>Frankliniella</taxon>
    </lineage>
</organism>
<keyword evidence="2" id="KW-0479">Metal-binding</keyword>
<gene>
    <name evidence="9" type="ORF">KUF71_021333</name>
</gene>
<dbReference type="Proteomes" id="UP001219518">
    <property type="component" value="Unassembled WGS sequence"/>
</dbReference>
<dbReference type="GO" id="GO:0003677">
    <property type="term" value="F:DNA binding"/>
    <property type="evidence" value="ECO:0007669"/>
    <property type="project" value="UniProtKB-UniRule"/>
</dbReference>
<evidence type="ECO:0000259" key="8">
    <source>
        <dbReference type="PROSITE" id="PS50950"/>
    </source>
</evidence>
<evidence type="ECO:0000256" key="3">
    <source>
        <dbReference type="ARBA" id="ARBA00022771"/>
    </source>
</evidence>
<dbReference type="InterPro" id="IPR027806">
    <property type="entry name" value="HARBI1_dom"/>
</dbReference>
<dbReference type="PANTHER" id="PTHR23080:SF141">
    <property type="entry name" value="TRANSPOSASE HELIX-TURN-HELIX DOMAIN-CONTAINING PROTEIN"/>
    <property type="match status" value="1"/>
</dbReference>
<dbReference type="GO" id="GO:0008270">
    <property type="term" value="F:zinc ion binding"/>
    <property type="evidence" value="ECO:0007669"/>
    <property type="project" value="UniProtKB-KW"/>
</dbReference>
<feature type="domain" description="THAP-type" evidence="8">
    <location>
        <begin position="20"/>
        <end position="99"/>
    </location>
</feature>
<dbReference type="InterPro" id="IPR027805">
    <property type="entry name" value="Transposase_HTH_dom"/>
</dbReference>
<dbReference type="Pfam" id="PF13359">
    <property type="entry name" value="DDE_Tnp_4"/>
    <property type="match status" value="1"/>
</dbReference>
<dbReference type="SUPFAM" id="SSF57716">
    <property type="entry name" value="Glucocorticoid receptor-like (DNA-binding domain)"/>
    <property type="match status" value="1"/>
</dbReference>
<keyword evidence="5 6" id="KW-0238">DNA-binding</keyword>
<dbReference type="SMART" id="SM00980">
    <property type="entry name" value="THAP"/>
    <property type="match status" value="1"/>
</dbReference>
<dbReference type="InterPro" id="IPR006612">
    <property type="entry name" value="THAP_Znf"/>
</dbReference>
<feature type="compositionally biased region" description="Basic residues" evidence="7">
    <location>
        <begin position="114"/>
        <end position="124"/>
    </location>
</feature>
<dbReference type="InterPro" id="IPR038441">
    <property type="entry name" value="THAP_Znf_sf"/>
</dbReference>
<name>A0AAE1GZ17_9NEOP</name>
<dbReference type="SMART" id="SM00692">
    <property type="entry name" value="DM3"/>
    <property type="match status" value="1"/>
</dbReference>
<evidence type="ECO:0000256" key="1">
    <source>
        <dbReference type="ARBA" id="ARBA00001968"/>
    </source>
</evidence>
<protein>
    <submittedName>
        <fullName evidence="9">THAP domain-containing protein 11</fullName>
    </submittedName>
</protein>
<keyword evidence="4" id="KW-0862">Zinc</keyword>
<keyword evidence="10" id="KW-1185">Reference proteome</keyword>
<evidence type="ECO:0000313" key="10">
    <source>
        <dbReference type="Proteomes" id="UP001219518"/>
    </source>
</evidence>
<dbReference type="EMBL" id="JAHWGI010000284">
    <property type="protein sequence ID" value="KAK3911672.1"/>
    <property type="molecule type" value="Genomic_DNA"/>
</dbReference>
<evidence type="ECO:0000256" key="2">
    <source>
        <dbReference type="ARBA" id="ARBA00022723"/>
    </source>
</evidence>
<dbReference type="PANTHER" id="PTHR23080">
    <property type="entry name" value="THAP DOMAIN PROTEIN"/>
    <property type="match status" value="1"/>
</dbReference>
<comment type="cofactor">
    <cofactor evidence="1">
        <name>a divalent metal cation</name>
        <dbReference type="ChEBI" id="CHEBI:60240"/>
    </cofactor>
</comment>
<feature type="compositionally biased region" description="Polar residues" evidence="7">
    <location>
        <begin position="144"/>
        <end position="154"/>
    </location>
</feature>
<reference evidence="9" key="1">
    <citation type="submission" date="2021-07" db="EMBL/GenBank/DDBJ databases">
        <authorList>
            <person name="Catto M.A."/>
            <person name="Jacobson A."/>
            <person name="Kennedy G."/>
            <person name="Labadie P."/>
            <person name="Hunt B.G."/>
            <person name="Srinivasan R."/>
        </authorList>
    </citation>
    <scope>NUCLEOTIDE SEQUENCE</scope>
    <source>
        <strain evidence="9">PL_HMW_Pooled</strain>
        <tissue evidence="9">Head</tissue>
    </source>
</reference>
<feature type="compositionally biased region" description="Low complexity" evidence="7">
    <location>
        <begin position="162"/>
        <end position="175"/>
    </location>
</feature>
<dbReference type="Gene3D" id="6.20.210.20">
    <property type="entry name" value="THAP domain"/>
    <property type="match status" value="1"/>
</dbReference>
<sequence>MASDGAGMGPEGPKKAKLNNTTYCCVPQCNVYSGEGVRFHHFPKDLKLRLQWQNVLRMGKKITDYDRVCNAHFLPTDYIPQAKPSAVRRLKKIAVPSQNLPIHLHDVVESSPQKKQKQARKRRAENREARLSAENDRSMHEDSNLSNEIYANNNSHEEVDNTTAAGPPETEGETPPAAPALKEKSTQTEQFSLLTLLPEGSKLCTFTGLTSYKLPDKIVLCVTQIKPESLKMNLTNTERVLLCLTKLRLNMSYASLSVFFGISDETCSKYFRYTVQVLAEVLKGLVKLPSVEETRKNIPKCFRRYSYTRIVLDCMEIPVEKPRCLKERIMTYSQYKGRHTLKTCVGVSPSGMIIFLSKFYGGRASDKKIVVDSEILNCLEFRDGVMVDKGFMIEKECIERNLRMIRPPFLSKKKALSKAEAIRTAEIARARVHVERSIKQIRDYAIMTDQISSYLVPYMNDIALVCAAMVNLSSPILAMDKFLDTGCVITVGFGLQVSHISIFPMDKFMFKINQNN</sequence>
<evidence type="ECO:0000256" key="6">
    <source>
        <dbReference type="PROSITE-ProRule" id="PRU00309"/>
    </source>
</evidence>
<evidence type="ECO:0000256" key="4">
    <source>
        <dbReference type="ARBA" id="ARBA00022833"/>
    </source>
</evidence>
<evidence type="ECO:0000256" key="5">
    <source>
        <dbReference type="ARBA" id="ARBA00023125"/>
    </source>
</evidence>
<evidence type="ECO:0000313" key="9">
    <source>
        <dbReference type="EMBL" id="KAK3911672.1"/>
    </source>
</evidence>
<reference evidence="9" key="2">
    <citation type="journal article" date="2023" name="BMC Genomics">
        <title>Pest status, molecular evolution, and epigenetic factors derived from the genome assembly of Frankliniella fusca, a thysanopteran phytovirus vector.</title>
        <authorList>
            <person name="Catto M.A."/>
            <person name="Labadie P.E."/>
            <person name="Jacobson A.L."/>
            <person name="Kennedy G.G."/>
            <person name="Srinivasan R."/>
            <person name="Hunt B.G."/>
        </authorList>
    </citation>
    <scope>NUCLEOTIDE SEQUENCE</scope>
    <source>
        <strain evidence="9">PL_HMW_Pooled</strain>
    </source>
</reference>